<evidence type="ECO:0000256" key="1">
    <source>
        <dbReference type="SAM" id="Coils"/>
    </source>
</evidence>
<dbReference type="RefSeq" id="WP_369868483.1">
    <property type="nucleotide sequence ID" value="NZ_JBGFFE010000002.1"/>
</dbReference>
<feature type="coiled-coil region" evidence="1">
    <location>
        <begin position="365"/>
        <end position="399"/>
    </location>
</feature>
<proteinExistence type="predicted"/>
<dbReference type="PANTHER" id="PTHR10887">
    <property type="entry name" value="DNA2/NAM7 HELICASE FAMILY"/>
    <property type="match status" value="1"/>
</dbReference>
<reference evidence="5 6" key="1">
    <citation type="submission" date="2024-08" db="EMBL/GenBank/DDBJ databases">
        <title>Clostridium lapicellarii sp. nov., and Clostridium renhuaiense sp. nov., two species isolated from the mud in a fermentation cellar used for producing sauce-flavour Chinese liquors.</title>
        <authorList>
            <person name="Yang F."/>
            <person name="Wang H."/>
            <person name="Chen L.Q."/>
            <person name="Zhou N."/>
            <person name="Lu J.J."/>
            <person name="Pu X.X."/>
            <person name="Wan B."/>
            <person name="Wang L."/>
            <person name="Liu S.J."/>
        </authorList>
    </citation>
    <scope>NUCLEOTIDE SEQUENCE [LARGE SCALE GENOMIC DNA]</scope>
    <source>
        <strain evidence="5 6">MT-113</strain>
    </source>
</reference>
<evidence type="ECO:0000259" key="3">
    <source>
        <dbReference type="Pfam" id="PF13087"/>
    </source>
</evidence>
<evidence type="ECO:0000313" key="6">
    <source>
        <dbReference type="Proteomes" id="UP001565220"/>
    </source>
</evidence>
<comment type="caution">
    <text evidence="5">The sequence shown here is derived from an EMBL/GenBank/DDBJ whole genome shotgun (WGS) entry which is preliminary data.</text>
</comment>
<dbReference type="SUPFAM" id="SSF52540">
    <property type="entry name" value="P-loop containing nucleoside triphosphate hydrolases"/>
    <property type="match status" value="1"/>
</dbReference>
<protein>
    <submittedName>
        <fullName evidence="5">AAA domain-containing protein</fullName>
    </submittedName>
</protein>
<sequence length="1360" mass="160015">MDYRNRVKNIFSYLLSLKKLNRKVIRSVYDYEKFYWEEDFSHISGCTVNKLNINEPWIEVNIKCGKLYEEFFHIYQENEKNEDNFEVVFGHGLLLWKRGNEKILHPVLTTRMKIGFDRGKEVFTLIPSSKTVLETSLFEGFEECNIHDIFALADRINRINLDPRNLKQIEQIFLKLFSYIDISGEFKKSNFSKKRINFEEYPNIYNTSVIFVRKSNAKLWQIEINNIIKAIDNGCKIPETIRALVDEKNIDCNDEEKHEWEKVGEDLLFPLPANLEQKEIVKKISQNYGVVVQGPPGTGKSHTIVNLICHLLAHGKRVLITSQRSKALRVLTEKIPEEIRPLCISVLGNDPSSLNGLNDSIRRITDNLSMDADSMRREVELLENKLEFCKERQNELYKKFKCIQELERKNVNYDGREYTLMDIAKWVRSNRKKYCWLEDRISMEDIMPLTEREFDLLIYLREVVDKNQKYEFDNLKGVIGKIPEDDEICGKISEYKKLRLEYHRYIKMLKGWYVPCDSVCEYDKLLALLEECKGKITILGEGVWGSIFNKYYNSNLTRQTFKDLLYKSNNCMLIFSKIRNQIRNHNIEISDDIDIDSFLENFEVLYSCFDKKGKIGKIFIMTHPECNYVLKNCKVDGVPLRNMEQAIIVKLYIQQRQIVNELKNIWNNTMRDYGLKTVTLSMKPSDMVIMEKNLEYLQEIVNWDMKYKKLIEKNLGRIAFPKDIDWHNKESYDYLAECVKAIKGVNTYNDDKAYIEVFKKTIKNTGKLKKLYEAVDKLNVEEVKAVLQELREIKGLKNKCIKIDELVDKLSKVCPETAENIIDNWGSGKEKFNDWAQAWKWAQWNSLLDHMYSLNLEKIEGAIGIEKSREKEIIKEMVSKKTWYNQILRTTENEKRSLFSWMQAVKRIGKGRGKMVPEYRKIAQREMEKCKKIIPVWIMPLNRVIENVKLSKNMFDVIIFDESSQSDLFSLCALMRAKRAVIVGDDNQISPEVVGVDQRTMYNLINKYLKEIPQRQWFDLQTSLYDTALRVFPARLMLKEHFRCVPEIINFSNNLVYSGEMLTLRYPRINERFYPVINTIKVEEGVRDSSKPVNIKEAECLVDKVAACCRDSKYSNMSMGVISLLGEAQGRLIENMLKEKIGVKEIIRRKLICGDAYSFQGDERDIMFLSMVISKNVKFAPLTKENDIKRFNVAASRARNQMWLFHSVDLKDLNQECVRYSLLNYCLNYDKNGSDSRNIEYIFQTEFQKDVYNLIKNRGYKVTPEIKIGKYKMDFIVEGVRNRVAVICEGDMPSEEYNWREAVERQLDLERVGWVFYRIMGSEFYHDPERTMKKLWNKLDNIGIERYGIQTADAKVLKVV</sequence>
<dbReference type="Proteomes" id="UP001565220">
    <property type="component" value="Unassembled WGS sequence"/>
</dbReference>
<dbReference type="Gene3D" id="3.40.960.10">
    <property type="entry name" value="VSR Endonuclease"/>
    <property type="match status" value="1"/>
</dbReference>
<dbReference type="InterPro" id="IPR027417">
    <property type="entry name" value="P-loop_NTPase"/>
</dbReference>
<keyword evidence="1" id="KW-0175">Coiled coil</keyword>
<dbReference type="InterPro" id="IPR041679">
    <property type="entry name" value="DNA2/NAM7-like_C"/>
</dbReference>
<keyword evidence="6" id="KW-1185">Reference proteome</keyword>
<accession>A0ABV4DTW8</accession>
<feature type="domain" description="DNA2/NAM7 helicase helicase" evidence="2">
    <location>
        <begin position="274"/>
        <end position="412"/>
    </location>
</feature>
<dbReference type="EMBL" id="JBGFFE010000002">
    <property type="protein sequence ID" value="MEY8762688.1"/>
    <property type="molecule type" value="Genomic_DNA"/>
</dbReference>
<evidence type="ECO:0000259" key="2">
    <source>
        <dbReference type="Pfam" id="PF13086"/>
    </source>
</evidence>
<evidence type="ECO:0000259" key="4">
    <source>
        <dbReference type="Pfam" id="PF18741"/>
    </source>
</evidence>
<dbReference type="InterPro" id="IPR041677">
    <property type="entry name" value="DNA2/NAM7_AAA_11"/>
</dbReference>
<dbReference type="InterPro" id="IPR049468">
    <property type="entry name" value="Restrct_endonuc-II-like_dom"/>
</dbReference>
<dbReference type="InterPro" id="IPR045055">
    <property type="entry name" value="DNA2/NAM7-like"/>
</dbReference>
<dbReference type="Gene3D" id="3.40.50.300">
    <property type="entry name" value="P-loop containing nucleotide triphosphate hydrolases"/>
    <property type="match status" value="3"/>
</dbReference>
<feature type="domain" description="Restriction endonuclease type II-like" evidence="4">
    <location>
        <begin position="1247"/>
        <end position="1339"/>
    </location>
</feature>
<organism evidence="5 6">
    <name type="scientific">Clostridium lapidicellarium</name>
    <dbReference type="NCBI Taxonomy" id="3240931"/>
    <lineage>
        <taxon>Bacteria</taxon>
        <taxon>Bacillati</taxon>
        <taxon>Bacillota</taxon>
        <taxon>Clostridia</taxon>
        <taxon>Eubacteriales</taxon>
        <taxon>Clostridiaceae</taxon>
        <taxon>Clostridium</taxon>
    </lineage>
</organism>
<dbReference type="InterPro" id="IPR047187">
    <property type="entry name" value="SF1_C_Upf1"/>
</dbReference>
<feature type="domain" description="DNA2/NAM7 helicase-like C-terminal" evidence="3">
    <location>
        <begin position="1021"/>
        <end position="1205"/>
    </location>
</feature>
<name>A0ABV4DTW8_9CLOT</name>
<dbReference type="Pfam" id="PF13086">
    <property type="entry name" value="AAA_11"/>
    <property type="match status" value="1"/>
</dbReference>
<dbReference type="CDD" id="cd18808">
    <property type="entry name" value="SF1_C_Upf1"/>
    <property type="match status" value="1"/>
</dbReference>
<dbReference type="Pfam" id="PF13087">
    <property type="entry name" value="AAA_12"/>
    <property type="match status" value="1"/>
</dbReference>
<dbReference type="Pfam" id="PF18741">
    <property type="entry name" value="MTES_1575"/>
    <property type="match status" value="1"/>
</dbReference>
<dbReference type="PANTHER" id="PTHR10887:SF495">
    <property type="entry name" value="HELICASE SENATAXIN ISOFORM X1-RELATED"/>
    <property type="match status" value="1"/>
</dbReference>
<evidence type="ECO:0000313" key="5">
    <source>
        <dbReference type="EMBL" id="MEY8762688.1"/>
    </source>
</evidence>
<gene>
    <name evidence="5" type="ORF">AB8S09_03370</name>
</gene>